<dbReference type="Gene3D" id="3.30.760.10">
    <property type="entry name" value="RNA Cap, Translation Initiation Factor Eif4e"/>
    <property type="match status" value="1"/>
</dbReference>
<gene>
    <name evidence="1" type="ORF">AVEN_183047_1</name>
</gene>
<protein>
    <submittedName>
        <fullName evidence="1">Uncharacterized protein</fullName>
    </submittedName>
</protein>
<evidence type="ECO:0000313" key="1">
    <source>
        <dbReference type="EMBL" id="GBM33793.1"/>
    </source>
</evidence>
<reference evidence="1 2" key="1">
    <citation type="journal article" date="2019" name="Sci. Rep.">
        <title>Orb-weaving spider Araneus ventricosus genome elucidates the spidroin gene catalogue.</title>
        <authorList>
            <person name="Kono N."/>
            <person name="Nakamura H."/>
            <person name="Ohtoshi R."/>
            <person name="Moran D.A.P."/>
            <person name="Shinohara A."/>
            <person name="Yoshida Y."/>
            <person name="Fujiwara M."/>
            <person name="Mori M."/>
            <person name="Tomita M."/>
            <person name="Arakawa K."/>
        </authorList>
    </citation>
    <scope>NUCLEOTIDE SEQUENCE [LARGE SCALE GENOMIC DNA]</scope>
</reference>
<dbReference type="EMBL" id="BGPR01000741">
    <property type="protein sequence ID" value="GBM33793.1"/>
    <property type="molecule type" value="Genomic_DNA"/>
</dbReference>
<dbReference type="Proteomes" id="UP000499080">
    <property type="component" value="Unassembled WGS sequence"/>
</dbReference>
<accession>A0A4Y2EX43</accession>
<dbReference type="AlphaFoldDB" id="A0A4Y2EX43"/>
<keyword evidence="2" id="KW-1185">Reference proteome</keyword>
<sequence length="141" mass="16925">MPRSVENRRSNAKSNLSEETLRMRGYWCFKCDSERSSPRGLSEADMIWSALRNLLKENQETFQFSPSKYHFSKGYSIIRCYTPDYSDRESILKVATVIRERIDFPYIIDYYRVNNAWKCIYRHTHAGELYKKVKKNWKLCN</sequence>
<proteinExistence type="predicted"/>
<dbReference type="OrthoDB" id="6433629at2759"/>
<comment type="caution">
    <text evidence="1">The sequence shown here is derived from an EMBL/GenBank/DDBJ whole genome shotgun (WGS) entry which is preliminary data.</text>
</comment>
<dbReference type="SUPFAM" id="SSF55418">
    <property type="entry name" value="eIF4e-like"/>
    <property type="match status" value="1"/>
</dbReference>
<organism evidence="1 2">
    <name type="scientific">Araneus ventricosus</name>
    <name type="common">Orbweaver spider</name>
    <name type="synonym">Epeira ventricosa</name>
    <dbReference type="NCBI Taxonomy" id="182803"/>
    <lineage>
        <taxon>Eukaryota</taxon>
        <taxon>Metazoa</taxon>
        <taxon>Ecdysozoa</taxon>
        <taxon>Arthropoda</taxon>
        <taxon>Chelicerata</taxon>
        <taxon>Arachnida</taxon>
        <taxon>Araneae</taxon>
        <taxon>Araneomorphae</taxon>
        <taxon>Entelegynae</taxon>
        <taxon>Araneoidea</taxon>
        <taxon>Araneidae</taxon>
        <taxon>Araneus</taxon>
    </lineage>
</organism>
<evidence type="ECO:0000313" key="2">
    <source>
        <dbReference type="Proteomes" id="UP000499080"/>
    </source>
</evidence>
<dbReference type="InterPro" id="IPR023398">
    <property type="entry name" value="TIF_eIF4e-like"/>
</dbReference>
<name>A0A4Y2EX43_ARAVE</name>